<dbReference type="PRINTS" id="PR00502">
    <property type="entry name" value="NUDIXFAMILY"/>
</dbReference>
<sequence length="150" mass="17580">MIQLTFDKNAFTRPDAVLLFPFYQGQLLFARHKQRGWELPGGKIEENEWPIHAAIRELYEETGAETESIVPIAQYHIIEQERRSTKQIYVARAARIHSRPAGFETEGYRLFQVPPAYDEILNDARFSDHMKDQVYPIALEYILQDKHLYG</sequence>
<comment type="caution">
    <text evidence="6">The sequence shown here is derived from an EMBL/GenBank/DDBJ whole genome shotgun (WGS) entry which is preliminary data.</text>
</comment>
<dbReference type="RefSeq" id="WP_377470366.1">
    <property type="nucleotide sequence ID" value="NZ_JBHLWN010000046.1"/>
</dbReference>
<dbReference type="PANTHER" id="PTHR43222">
    <property type="entry name" value="NUDIX HYDROLASE 23"/>
    <property type="match status" value="1"/>
</dbReference>
<evidence type="ECO:0000256" key="2">
    <source>
        <dbReference type="ARBA" id="ARBA00022801"/>
    </source>
</evidence>
<evidence type="ECO:0000313" key="6">
    <source>
        <dbReference type="EMBL" id="MFC0213107.1"/>
    </source>
</evidence>
<protein>
    <submittedName>
        <fullName evidence="6">NUDIX domain-containing protein</fullName>
    </submittedName>
</protein>
<dbReference type="InterPro" id="IPR000086">
    <property type="entry name" value="NUDIX_hydrolase_dom"/>
</dbReference>
<evidence type="ECO:0000256" key="4">
    <source>
        <dbReference type="RuleBase" id="RU003476"/>
    </source>
</evidence>
<keyword evidence="3" id="KW-0460">Magnesium</keyword>
<name>A0ABV6DKG6_9BACL</name>
<dbReference type="PROSITE" id="PS00893">
    <property type="entry name" value="NUDIX_BOX"/>
    <property type="match status" value="1"/>
</dbReference>
<organism evidence="6 7">
    <name type="scientific">Paenibacillus chartarius</name>
    <dbReference type="NCBI Taxonomy" id="747481"/>
    <lineage>
        <taxon>Bacteria</taxon>
        <taxon>Bacillati</taxon>
        <taxon>Bacillota</taxon>
        <taxon>Bacilli</taxon>
        <taxon>Bacillales</taxon>
        <taxon>Paenibacillaceae</taxon>
        <taxon>Paenibacillus</taxon>
    </lineage>
</organism>
<evidence type="ECO:0000256" key="1">
    <source>
        <dbReference type="ARBA" id="ARBA00001946"/>
    </source>
</evidence>
<dbReference type="PANTHER" id="PTHR43222:SF2">
    <property type="entry name" value="NUDIX HYDROLASE 23, CHLOROPLASTIC"/>
    <property type="match status" value="1"/>
</dbReference>
<proteinExistence type="inferred from homology"/>
<dbReference type="PROSITE" id="PS51462">
    <property type="entry name" value="NUDIX"/>
    <property type="match status" value="1"/>
</dbReference>
<comment type="cofactor">
    <cofactor evidence="1">
        <name>Mg(2+)</name>
        <dbReference type="ChEBI" id="CHEBI:18420"/>
    </cofactor>
</comment>
<keyword evidence="2 4" id="KW-0378">Hydrolase</keyword>
<accession>A0ABV6DKG6</accession>
<reference evidence="6 7" key="1">
    <citation type="submission" date="2024-09" db="EMBL/GenBank/DDBJ databases">
        <authorList>
            <person name="Sun Q."/>
            <person name="Mori K."/>
        </authorList>
    </citation>
    <scope>NUCLEOTIDE SEQUENCE [LARGE SCALE GENOMIC DNA]</scope>
    <source>
        <strain evidence="6 7">CCM 7759</strain>
    </source>
</reference>
<evidence type="ECO:0000259" key="5">
    <source>
        <dbReference type="PROSITE" id="PS51462"/>
    </source>
</evidence>
<dbReference type="EMBL" id="JBHLWN010000046">
    <property type="protein sequence ID" value="MFC0213107.1"/>
    <property type="molecule type" value="Genomic_DNA"/>
</dbReference>
<comment type="similarity">
    <text evidence="4">Belongs to the Nudix hydrolase family.</text>
</comment>
<feature type="domain" description="Nudix hydrolase" evidence="5">
    <location>
        <begin position="12"/>
        <end position="140"/>
    </location>
</feature>
<evidence type="ECO:0000313" key="7">
    <source>
        <dbReference type="Proteomes" id="UP001589776"/>
    </source>
</evidence>
<evidence type="ECO:0000256" key="3">
    <source>
        <dbReference type="ARBA" id="ARBA00022842"/>
    </source>
</evidence>
<dbReference type="InterPro" id="IPR015797">
    <property type="entry name" value="NUDIX_hydrolase-like_dom_sf"/>
</dbReference>
<gene>
    <name evidence="6" type="ORF">ACFFK0_11680</name>
</gene>
<dbReference type="Pfam" id="PF00293">
    <property type="entry name" value="NUDIX"/>
    <property type="match status" value="1"/>
</dbReference>
<dbReference type="Proteomes" id="UP001589776">
    <property type="component" value="Unassembled WGS sequence"/>
</dbReference>
<dbReference type="Gene3D" id="3.90.79.10">
    <property type="entry name" value="Nucleoside Triphosphate Pyrophosphohydrolase"/>
    <property type="match status" value="1"/>
</dbReference>
<dbReference type="InterPro" id="IPR020476">
    <property type="entry name" value="Nudix_hydrolase"/>
</dbReference>
<dbReference type="SUPFAM" id="SSF55811">
    <property type="entry name" value="Nudix"/>
    <property type="match status" value="1"/>
</dbReference>
<keyword evidence="7" id="KW-1185">Reference proteome</keyword>
<dbReference type="InterPro" id="IPR020084">
    <property type="entry name" value="NUDIX_hydrolase_CS"/>
</dbReference>